<comment type="subcellular location">
    <subcellularLocation>
        <location evidence="1">Cell membrane</location>
        <topology evidence="1">Multi-pass membrane protein</topology>
    </subcellularLocation>
</comment>
<sequence length="465" mass="50150">MDNVVAVGPRLDRLPVTRKTRILVAVVGVGLFFDLYEVFLTGTLANALKRDFALDGSQVALVLASVWIGAFFGALSLSRVADRIGRRRAFFLTLAIYSVFSIVAAFSVNVEMLIICRFIAGIGIGAEPPLCDSYLSDMVPAAKRGRLTAWAYTFAFCAIPLTGLLAIHLGGGTLFGIDGWRIMFLLGGLGALVCWVLRTRLPESPRWLESVGRREEADRIVSEFEASAVAEGKTLAEVDTSVVVDERPSRFVELFSRPLRKRTTMMWIFHTLSTVVYYGFGTLAPLALAAKGFDVVQSAVFTTLIFVGYPIGSSLTVFIVDRVERRTLLFGSLLVLAVVGYLFGTSTSAPAIIAFGFVYTAVSNGFSNFFHIYQAEIYPTRLRATGAGSAYSLSRLTTAFMPFALLPLLYSGGATLMFTAIAATACVLAVVVRALGPRVTGAGLESINDEGPAADSVLTKEDTAR</sequence>
<keyword evidence="5 6" id="KW-0472">Membrane</keyword>
<dbReference type="CDD" id="cd17316">
    <property type="entry name" value="MFS_SV2_like"/>
    <property type="match status" value="1"/>
</dbReference>
<keyword evidence="3 6" id="KW-0812">Transmembrane</keyword>
<dbReference type="RefSeq" id="WP_344423123.1">
    <property type="nucleotide sequence ID" value="NZ_BAAAQK010000022.1"/>
</dbReference>
<accession>A0ABN2NFL8</accession>
<dbReference type="InterPro" id="IPR036259">
    <property type="entry name" value="MFS_trans_sf"/>
</dbReference>
<feature type="transmembrane region" description="Helical" evidence="6">
    <location>
        <begin position="112"/>
        <end position="135"/>
    </location>
</feature>
<keyword evidence="9" id="KW-1185">Reference proteome</keyword>
<feature type="transmembrane region" description="Helical" evidence="6">
    <location>
        <begin position="350"/>
        <end position="373"/>
    </location>
</feature>
<feature type="transmembrane region" description="Helical" evidence="6">
    <location>
        <begin position="300"/>
        <end position="320"/>
    </location>
</feature>
<protein>
    <submittedName>
        <fullName evidence="8">MFS transporter</fullName>
    </submittedName>
</protein>
<name>A0ABN2NFL8_9PSEU</name>
<proteinExistence type="predicted"/>
<keyword evidence="2" id="KW-0813">Transport</keyword>
<dbReference type="EMBL" id="BAAAQK010000022">
    <property type="protein sequence ID" value="GAA1867299.1"/>
    <property type="molecule type" value="Genomic_DNA"/>
</dbReference>
<organism evidence="8 9">
    <name type="scientific">Pseudonocardia ailaonensis</name>
    <dbReference type="NCBI Taxonomy" id="367279"/>
    <lineage>
        <taxon>Bacteria</taxon>
        <taxon>Bacillati</taxon>
        <taxon>Actinomycetota</taxon>
        <taxon>Actinomycetes</taxon>
        <taxon>Pseudonocardiales</taxon>
        <taxon>Pseudonocardiaceae</taxon>
        <taxon>Pseudonocardia</taxon>
    </lineage>
</organism>
<gene>
    <name evidence="8" type="ORF">GCM10009836_54630</name>
</gene>
<evidence type="ECO:0000256" key="4">
    <source>
        <dbReference type="ARBA" id="ARBA00022989"/>
    </source>
</evidence>
<feature type="transmembrane region" description="Helical" evidence="6">
    <location>
        <begin position="327"/>
        <end position="344"/>
    </location>
</feature>
<dbReference type="PANTHER" id="PTHR23511">
    <property type="entry name" value="SYNAPTIC VESICLE GLYCOPROTEIN 2"/>
    <property type="match status" value="1"/>
</dbReference>
<dbReference type="Gene3D" id="1.20.1250.20">
    <property type="entry name" value="MFS general substrate transporter like domains"/>
    <property type="match status" value="1"/>
</dbReference>
<feature type="domain" description="Major facilitator superfamily (MFS) profile" evidence="7">
    <location>
        <begin position="23"/>
        <end position="440"/>
    </location>
</feature>
<feature type="transmembrane region" description="Helical" evidence="6">
    <location>
        <begin position="267"/>
        <end position="288"/>
    </location>
</feature>
<feature type="transmembrane region" description="Helical" evidence="6">
    <location>
        <begin position="179"/>
        <end position="197"/>
    </location>
</feature>
<feature type="transmembrane region" description="Helical" evidence="6">
    <location>
        <begin position="147"/>
        <end position="167"/>
    </location>
</feature>
<comment type="caution">
    <text evidence="8">The sequence shown here is derived from an EMBL/GenBank/DDBJ whole genome shotgun (WGS) entry which is preliminary data.</text>
</comment>
<feature type="transmembrane region" description="Helical" evidence="6">
    <location>
        <begin position="89"/>
        <end position="106"/>
    </location>
</feature>
<evidence type="ECO:0000313" key="8">
    <source>
        <dbReference type="EMBL" id="GAA1867299.1"/>
    </source>
</evidence>
<feature type="transmembrane region" description="Helical" evidence="6">
    <location>
        <begin position="59"/>
        <end position="77"/>
    </location>
</feature>
<reference evidence="8 9" key="1">
    <citation type="journal article" date="2019" name="Int. J. Syst. Evol. Microbiol.">
        <title>The Global Catalogue of Microorganisms (GCM) 10K type strain sequencing project: providing services to taxonomists for standard genome sequencing and annotation.</title>
        <authorList>
            <consortium name="The Broad Institute Genomics Platform"/>
            <consortium name="The Broad Institute Genome Sequencing Center for Infectious Disease"/>
            <person name="Wu L."/>
            <person name="Ma J."/>
        </authorList>
    </citation>
    <scope>NUCLEOTIDE SEQUENCE [LARGE SCALE GENOMIC DNA]</scope>
    <source>
        <strain evidence="8 9">JCM 16009</strain>
    </source>
</reference>
<dbReference type="SUPFAM" id="SSF103473">
    <property type="entry name" value="MFS general substrate transporter"/>
    <property type="match status" value="1"/>
</dbReference>
<dbReference type="InterPro" id="IPR005829">
    <property type="entry name" value="Sugar_transporter_CS"/>
</dbReference>
<feature type="transmembrane region" description="Helical" evidence="6">
    <location>
        <begin position="20"/>
        <end position="39"/>
    </location>
</feature>
<evidence type="ECO:0000256" key="5">
    <source>
        <dbReference type="ARBA" id="ARBA00023136"/>
    </source>
</evidence>
<dbReference type="InterPro" id="IPR020846">
    <property type="entry name" value="MFS_dom"/>
</dbReference>
<evidence type="ECO:0000256" key="6">
    <source>
        <dbReference type="SAM" id="Phobius"/>
    </source>
</evidence>
<evidence type="ECO:0000313" key="9">
    <source>
        <dbReference type="Proteomes" id="UP001500449"/>
    </source>
</evidence>
<evidence type="ECO:0000256" key="2">
    <source>
        <dbReference type="ARBA" id="ARBA00022448"/>
    </source>
</evidence>
<evidence type="ECO:0000256" key="3">
    <source>
        <dbReference type="ARBA" id="ARBA00022692"/>
    </source>
</evidence>
<evidence type="ECO:0000259" key="7">
    <source>
        <dbReference type="PROSITE" id="PS50850"/>
    </source>
</evidence>
<evidence type="ECO:0000256" key="1">
    <source>
        <dbReference type="ARBA" id="ARBA00004651"/>
    </source>
</evidence>
<dbReference type="PROSITE" id="PS00216">
    <property type="entry name" value="SUGAR_TRANSPORT_1"/>
    <property type="match status" value="1"/>
</dbReference>
<feature type="transmembrane region" description="Helical" evidence="6">
    <location>
        <begin position="393"/>
        <end position="410"/>
    </location>
</feature>
<dbReference type="Proteomes" id="UP001500449">
    <property type="component" value="Unassembled WGS sequence"/>
</dbReference>
<dbReference type="Pfam" id="PF00083">
    <property type="entry name" value="Sugar_tr"/>
    <property type="match status" value="1"/>
</dbReference>
<feature type="transmembrane region" description="Helical" evidence="6">
    <location>
        <begin position="416"/>
        <end position="436"/>
    </location>
</feature>
<dbReference type="PROSITE" id="PS50850">
    <property type="entry name" value="MFS"/>
    <property type="match status" value="1"/>
</dbReference>
<keyword evidence="4 6" id="KW-1133">Transmembrane helix</keyword>
<dbReference type="InterPro" id="IPR005828">
    <property type="entry name" value="MFS_sugar_transport-like"/>
</dbReference>